<evidence type="ECO:0008006" key="4">
    <source>
        <dbReference type="Google" id="ProtNLM"/>
    </source>
</evidence>
<feature type="region of interest" description="Disordered" evidence="1">
    <location>
        <begin position="1"/>
        <end position="62"/>
    </location>
</feature>
<name>A0AB72X9E1_9RALS</name>
<protein>
    <recommendedName>
        <fullName evidence="4">AVRPPHE avirulence protein</fullName>
    </recommendedName>
</protein>
<evidence type="ECO:0000256" key="1">
    <source>
        <dbReference type="SAM" id="MobiDB-lite"/>
    </source>
</evidence>
<reference evidence="2 3" key="1">
    <citation type="submission" date="2023-07" db="EMBL/GenBank/DDBJ databases">
        <authorList>
            <person name="Peeters C."/>
        </authorList>
    </citation>
    <scope>NUCLEOTIDE SEQUENCE [LARGE SCALE GENOMIC DNA]</scope>
    <source>
        <strain evidence="2 3">R-16034</strain>
    </source>
</reference>
<comment type="caution">
    <text evidence="2">The sequence shown here is derived from an EMBL/GenBank/DDBJ whole genome shotgun (WGS) entry which is preliminary data.</text>
</comment>
<keyword evidence="3" id="KW-1185">Reference proteome</keyword>
<organism evidence="2 3">
    <name type="scientific">Ralstonia edaphi</name>
    <dbReference type="NCBI Taxonomy" id="3058599"/>
    <lineage>
        <taxon>Bacteria</taxon>
        <taxon>Pseudomonadati</taxon>
        <taxon>Pseudomonadota</taxon>
        <taxon>Betaproteobacteria</taxon>
        <taxon>Burkholderiales</taxon>
        <taxon>Burkholderiaceae</taxon>
        <taxon>Ralstonia</taxon>
    </lineage>
</organism>
<dbReference type="EMBL" id="CATWHI010000003">
    <property type="protein sequence ID" value="CAJ0741893.1"/>
    <property type="molecule type" value="Genomic_DNA"/>
</dbReference>
<dbReference type="RefSeq" id="WP_147214339.1">
    <property type="nucleotide sequence ID" value="NZ_CATWAR010000001.1"/>
</dbReference>
<dbReference type="Proteomes" id="UP001189225">
    <property type="component" value="Unassembled WGS sequence"/>
</dbReference>
<proteinExistence type="predicted"/>
<feature type="compositionally biased region" description="Low complexity" evidence="1">
    <location>
        <begin position="14"/>
        <end position="36"/>
    </location>
</feature>
<dbReference type="AlphaFoldDB" id="A0AB72X9E1"/>
<sequence length="412" mass="44582">MHSARAPALSGIRPAEPAADPASSSPIEHAAAPTARTPRRASGALQDLAQRPGASGRQVSITASPQHEVLTARTALSDSECQLGGYLLARQIDGRPVEGRELERLKQANATVMETRQALAHGRGNVSDDIRDSNGQSTIRTVAGRRLGRKYLPGTCIPKKSPLFKYSAEVRAAAGAMAAQAGNCGDHANVAAFLHAAKLEDGERVQAVSSKIVDHVWAELHGETSSRAHDIVMDAWGKGPAIFAEDGAFTANERDTAIEHHYDKTTGADAHAEMHMLQAKHQQRIQKDLDRQMKRLGPDFRYPNNAIWEPTAVVSAEFAQRVPRKMFQPVNPAKLAPPPESEAQQSAEPVYMDELWMAPLRQQIHATETARVLGASGVREATQAAERIAHVAADLRRYPLESHPAQTAPDDV</sequence>
<accession>A0AB72X9E1</accession>
<gene>
    <name evidence="2" type="ORF">R16034_02872</name>
</gene>
<evidence type="ECO:0000313" key="2">
    <source>
        <dbReference type="EMBL" id="CAJ0741893.1"/>
    </source>
</evidence>
<evidence type="ECO:0000313" key="3">
    <source>
        <dbReference type="Proteomes" id="UP001189225"/>
    </source>
</evidence>